<sequence length="256" mass="25992">MLCFHRVLSKMVGLLLLLWLPVLGGGAHGGCPVHACASARYLGPPPSAIVDMPPPPRLPSFPTWAGPPCGVQGNRSSSHEGGSLPCHRARHMASLNAGASLESPGWWLVAPSLASSSGDGDKAWPLAVVLVAGSATVLGSVVLLVLSKKKRWQPGRPSSPPSSASSPGHRAGLPAALLPSKGILVGSAAAAGGGGAYDNSAFAENVVVTGGDGGHRASSLLRQLQPPSLGGYRQLPPPPPLRQHQHLASSSPPAQQ</sequence>
<feature type="signal peptide" evidence="3">
    <location>
        <begin position="1"/>
        <end position="29"/>
    </location>
</feature>
<keyword evidence="2" id="KW-0812">Transmembrane</keyword>
<accession>A0A9J6H8F5</accession>
<dbReference type="VEuPathDB" id="VectorBase:HLOH_055533"/>
<feature type="region of interest" description="Disordered" evidence="1">
    <location>
        <begin position="150"/>
        <end position="172"/>
    </location>
</feature>
<gene>
    <name evidence="4" type="ORF">HPB48_025120</name>
</gene>
<keyword evidence="5" id="KW-1185">Reference proteome</keyword>
<evidence type="ECO:0000256" key="3">
    <source>
        <dbReference type="SAM" id="SignalP"/>
    </source>
</evidence>
<keyword evidence="3" id="KW-0732">Signal</keyword>
<proteinExistence type="predicted"/>
<evidence type="ECO:0000256" key="1">
    <source>
        <dbReference type="SAM" id="MobiDB-lite"/>
    </source>
</evidence>
<feature type="compositionally biased region" description="Low complexity" evidence="1">
    <location>
        <begin position="218"/>
        <end position="229"/>
    </location>
</feature>
<organism evidence="4 5">
    <name type="scientific">Haemaphysalis longicornis</name>
    <name type="common">Bush tick</name>
    <dbReference type="NCBI Taxonomy" id="44386"/>
    <lineage>
        <taxon>Eukaryota</taxon>
        <taxon>Metazoa</taxon>
        <taxon>Ecdysozoa</taxon>
        <taxon>Arthropoda</taxon>
        <taxon>Chelicerata</taxon>
        <taxon>Arachnida</taxon>
        <taxon>Acari</taxon>
        <taxon>Parasitiformes</taxon>
        <taxon>Ixodida</taxon>
        <taxon>Ixodoidea</taxon>
        <taxon>Ixodidae</taxon>
        <taxon>Haemaphysalinae</taxon>
        <taxon>Haemaphysalis</taxon>
    </lineage>
</organism>
<dbReference type="Proteomes" id="UP000821853">
    <property type="component" value="Unassembled WGS sequence"/>
</dbReference>
<reference evidence="4 5" key="1">
    <citation type="journal article" date="2020" name="Cell">
        <title>Large-Scale Comparative Analyses of Tick Genomes Elucidate Their Genetic Diversity and Vector Capacities.</title>
        <authorList>
            <consortium name="Tick Genome and Microbiome Consortium (TIGMIC)"/>
            <person name="Jia N."/>
            <person name="Wang J."/>
            <person name="Shi W."/>
            <person name="Du L."/>
            <person name="Sun Y."/>
            <person name="Zhan W."/>
            <person name="Jiang J.F."/>
            <person name="Wang Q."/>
            <person name="Zhang B."/>
            <person name="Ji P."/>
            <person name="Bell-Sakyi L."/>
            <person name="Cui X.M."/>
            <person name="Yuan T.T."/>
            <person name="Jiang B.G."/>
            <person name="Yang W.F."/>
            <person name="Lam T.T."/>
            <person name="Chang Q.C."/>
            <person name="Ding S.J."/>
            <person name="Wang X.J."/>
            <person name="Zhu J.G."/>
            <person name="Ruan X.D."/>
            <person name="Zhao L."/>
            <person name="Wei J.T."/>
            <person name="Ye R.Z."/>
            <person name="Que T.C."/>
            <person name="Du C.H."/>
            <person name="Zhou Y.H."/>
            <person name="Cheng J.X."/>
            <person name="Dai P.F."/>
            <person name="Guo W.B."/>
            <person name="Han X.H."/>
            <person name="Huang E.J."/>
            <person name="Li L.F."/>
            <person name="Wei W."/>
            <person name="Gao Y.C."/>
            <person name="Liu J.Z."/>
            <person name="Shao H.Z."/>
            <person name="Wang X."/>
            <person name="Wang C.C."/>
            <person name="Yang T.C."/>
            <person name="Huo Q.B."/>
            <person name="Li W."/>
            <person name="Chen H.Y."/>
            <person name="Chen S.E."/>
            <person name="Zhou L.G."/>
            <person name="Ni X.B."/>
            <person name="Tian J.H."/>
            <person name="Sheng Y."/>
            <person name="Liu T."/>
            <person name="Pan Y.S."/>
            <person name="Xia L.Y."/>
            <person name="Li J."/>
            <person name="Zhao F."/>
            <person name="Cao W.C."/>
        </authorList>
    </citation>
    <scope>NUCLEOTIDE SEQUENCE [LARGE SCALE GENOMIC DNA]</scope>
    <source>
        <strain evidence="4">HaeL-2018</strain>
    </source>
</reference>
<name>A0A9J6H8F5_HAELO</name>
<evidence type="ECO:0000313" key="4">
    <source>
        <dbReference type="EMBL" id="KAH9383548.1"/>
    </source>
</evidence>
<feature type="region of interest" description="Disordered" evidence="1">
    <location>
        <begin position="213"/>
        <end position="256"/>
    </location>
</feature>
<evidence type="ECO:0000256" key="2">
    <source>
        <dbReference type="SAM" id="Phobius"/>
    </source>
</evidence>
<protein>
    <submittedName>
        <fullName evidence="4">Uncharacterized protein</fullName>
    </submittedName>
</protein>
<dbReference type="OrthoDB" id="6497892at2759"/>
<keyword evidence="2" id="KW-1133">Transmembrane helix</keyword>
<dbReference type="AlphaFoldDB" id="A0A9J6H8F5"/>
<keyword evidence="2" id="KW-0472">Membrane</keyword>
<feature type="transmembrane region" description="Helical" evidence="2">
    <location>
        <begin position="123"/>
        <end position="146"/>
    </location>
</feature>
<comment type="caution">
    <text evidence="4">The sequence shown here is derived from an EMBL/GenBank/DDBJ whole genome shotgun (WGS) entry which is preliminary data.</text>
</comment>
<feature type="chain" id="PRO_5039929185" evidence="3">
    <location>
        <begin position="30"/>
        <end position="256"/>
    </location>
</feature>
<dbReference type="EMBL" id="JABSTR010001154">
    <property type="protein sequence ID" value="KAH9383548.1"/>
    <property type="molecule type" value="Genomic_DNA"/>
</dbReference>
<evidence type="ECO:0000313" key="5">
    <source>
        <dbReference type="Proteomes" id="UP000821853"/>
    </source>
</evidence>